<keyword evidence="3" id="KW-1185">Reference proteome</keyword>
<organism evidence="2 3">
    <name type="scientific">Nocardioides perillae</name>
    <dbReference type="NCBI Taxonomy" id="1119534"/>
    <lineage>
        <taxon>Bacteria</taxon>
        <taxon>Bacillati</taxon>
        <taxon>Actinomycetota</taxon>
        <taxon>Actinomycetes</taxon>
        <taxon>Propionibacteriales</taxon>
        <taxon>Nocardioidaceae</taxon>
        <taxon>Nocardioides</taxon>
    </lineage>
</organism>
<dbReference type="EMBL" id="JACCAC010000001">
    <property type="protein sequence ID" value="NYG55669.1"/>
    <property type="molecule type" value="Genomic_DNA"/>
</dbReference>
<proteinExistence type="predicted"/>
<dbReference type="Proteomes" id="UP000544110">
    <property type="component" value="Unassembled WGS sequence"/>
</dbReference>
<dbReference type="AlphaFoldDB" id="A0A7Y9RUQ3"/>
<feature type="region of interest" description="Disordered" evidence="1">
    <location>
        <begin position="1"/>
        <end position="25"/>
    </location>
</feature>
<feature type="region of interest" description="Disordered" evidence="1">
    <location>
        <begin position="57"/>
        <end position="148"/>
    </location>
</feature>
<dbReference type="SUPFAM" id="SSF56219">
    <property type="entry name" value="DNase I-like"/>
    <property type="match status" value="1"/>
</dbReference>
<feature type="compositionally biased region" description="Gly residues" evidence="1">
    <location>
        <begin position="113"/>
        <end position="142"/>
    </location>
</feature>
<feature type="compositionally biased region" description="Acidic residues" evidence="1">
    <location>
        <begin position="102"/>
        <end position="112"/>
    </location>
</feature>
<evidence type="ECO:0000313" key="2">
    <source>
        <dbReference type="EMBL" id="NYG55669.1"/>
    </source>
</evidence>
<dbReference type="RefSeq" id="WP_179518074.1">
    <property type="nucleotide sequence ID" value="NZ_JACCAC010000001.1"/>
</dbReference>
<keyword evidence="2" id="KW-0255">Endonuclease</keyword>
<dbReference type="Gene3D" id="3.60.10.10">
    <property type="entry name" value="Endonuclease/exonuclease/phosphatase"/>
    <property type="match status" value="1"/>
</dbReference>
<accession>A0A7Y9RUQ3</accession>
<comment type="caution">
    <text evidence="2">The sequence shown here is derived from an EMBL/GenBank/DDBJ whole genome shotgun (WGS) entry which is preliminary data.</text>
</comment>
<keyword evidence="2" id="KW-0269">Exonuclease</keyword>
<reference evidence="2 3" key="1">
    <citation type="submission" date="2020-07" db="EMBL/GenBank/DDBJ databases">
        <title>Sequencing the genomes of 1000 actinobacteria strains.</title>
        <authorList>
            <person name="Klenk H.-P."/>
        </authorList>
    </citation>
    <scope>NUCLEOTIDE SEQUENCE [LARGE SCALE GENOMIC DNA]</scope>
    <source>
        <strain evidence="2 3">DSM 24552</strain>
    </source>
</reference>
<gene>
    <name evidence="2" type="ORF">BJ989_001973</name>
</gene>
<name>A0A7Y9RUQ3_9ACTN</name>
<dbReference type="InterPro" id="IPR036691">
    <property type="entry name" value="Endo/exonu/phosph_ase_sf"/>
</dbReference>
<keyword evidence="2" id="KW-0540">Nuclease</keyword>
<dbReference type="GO" id="GO:0004527">
    <property type="term" value="F:exonuclease activity"/>
    <property type="evidence" value="ECO:0007669"/>
    <property type="project" value="UniProtKB-KW"/>
</dbReference>
<feature type="compositionally biased region" description="Low complexity" evidence="1">
    <location>
        <begin position="57"/>
        <end position="82"/>
    </location>
</feature>
<feature type="compositionally biased region" description="Polar residues" evidence="1">
    <location>
        <begin position="7"/>
        <end position="20"/>
    </location>
</feature>
<sequence length="383" mass="40558">MLGLRRPTSTLRSTPDSCGTTRPAPARRHLARVGGTALACAVLVTGTLATAGSAAATGTLETGTSETGTSETGTPGPATTEAVPSAPGDPATAPHHWHWPDPDDWDDWDGWDGDGNGNDDGGNDGGNGGGNDGGGNGGGGAGTPLPTTPRLALTRQVSANVAFDLSAARQREDVRTAVRGADVVGWQEISTRAQVGAINGQRGWSTYWPGGRRRDGRIALSPMNSNPISWRRDTWTLVSANRRLASLAIPGVCRDRHLSWVVLQHRRSGVRVLRWNIHFVPAAWVDRRVSFKALRQAAWNRQARVLAALVAAGTRDGHAAVIGGGDVNRRAAFLGDRVVYDSGHDHIDYLVHAPSPRVAALPAARAPMNSDHDKLTVTYSIHR</sequence>
<dbReference type="GO" id="GO:0004519">
    <property type="term" value="F:endonuclease activity"/>
    <property type="evidence" value="ECO:0007669"/>
    <property type="project" value="UniProtKB-KW"/>
</dbReference>
<keyword evidence="2" id="KW-0378">Hydrolase</keyword>
<protein>
    <submittedName>
        <fullName evidence="2">Endonuclease/exonuclease/phosphatase family metal-dependent hydrolase</fullName>
    </submittedName>
</protein>
<evidence type="ECO:0000313" key="3">
    <source>
        <dbReference type="Proteomes" id="UP000544110"/>
    </source>
</evidence>
<evidence type="ECO:0000256" key="1">
    <source>
        <dbReference type="SAM" id="MobiDB-lite"/>
    </source>
</evidence>